<sequence length="343" mass="39873">MKEAEKVKKEEEKAKKEGKKAAKIENRLSIVYLDNIVEEWPNTIFFNAEWNTKDIQGSLNPIPAERTIIIQFHTSPTRHTKKLAASKREIEEVTQQLGIPFYYHWTWGSSDDREYASNTASKENDGKRQLLIIFGPRESSDRIEDNMDESYLLENNYIDVEGGVKNAPKSKKLYDFTKIYLKQRDWIRQYFAKFGNVELVVDYVSFHNQASPNIPSTSYDQELTEDEGGWTLVHAKSKNKIYQRSSNPCEMGRRCPKGGKCEHKHSDEEREYFKKHPDGKIRMTRKTRICIDYCQKTEQRSGIKGCRYSKDQCNYAHGESDAYCYMCGVEGDHFACDCPENTS</sequence>
<keyword evidence="1" id="KW-0862">Zinc</keyword>
<evidence type="ECO:0000313" key="3">
    <source>
        <dbReference type="Proteomes" id="UP000887566"/>
    </source>
</evidence>
<reference evidence="4" key="1">
    <citation type="submission" date="2022-11" db="UniProtKB">
        <authorList>
            <consortium name="WormBaseParasite"/>
        </authorList>
    </citation>
    <scope>IDENTIFICATION</scope>
</reference>
<keyword evidence="3" id="KW-1185">Reference proteome</keyword>
<name>A0A914X4D6_9BILA</name>
<dbReference type="WBParaSite" id="PSAMB.scaffold643size44716.g7694.t1">
    <property type="protein sequence ID" value="PSAMB.scaffold643size44716.g7694.t1"/>
    <property type="gene ID" value="PSAMB.scaffold643size44716.g7694"/>
</dbReference>
<evidence type="ECO:0000256" key="1">
    <source>
        <dbReference type="PROSITE-ProRule" id="PRU00723"/>
    </source>
</evidence>
<dbReference type="PROSITE" id="PS50103">
    <property type="entry name" value="ZF_C3H1"/>
    <property type="match status" value="1"/>
</dbReference>
<protein>
    <submittedName>
        <fullName evidence="4">C3H1-type domain-containing protein</fullName>
    </submittedName>
</protein>
<feature type="zinc finger region" description="C3H1-type" evidence="1">
    <location>
        <begin position="284"/>
        <end position="320"/>
    </location>
</feature>
<dbReference type="AlphaFoldDB" id="A0A914X4D6"/>
<evidence type="ECO:0000259" key="2">
    <source>
        <dbReference type="PROSITE" id="PS50103"/>
    </source>
</evidence>
<keyword evidence="1" id="KW-0479">Metal-binding</keyword>
<dbReference type="Proteomes" id="UP000887566">
    <property type="component" value="Unplaced"/>
</dbReference>
<dbReference type="InterPro" id="IPR000571">
    <property type="entry name" value="Znf_CCCH"/>
</dbReference>
<feature type="domain" description="C3H1-type" evidence="2">
    <location>
        <begin position="284"/>
        <end position="320"/>
    </location>
</feature>
<organism evidence="3 4">
    <name type="scientific">Plectus sambesii</name>
    <dbReference type="NCBI Taxonomy" id="2011161"/>
    <lineage>
        <taxon>Eukaryota</taxon>
        <taxon>Metazoa</taxon>
        <taxon>Ecdysozoa</taxon>
        <taxon>Nematoda</taxon>
        <taxon>Chromadorea</taxon>
        <taxon>Plectida</taxon>
        <taxon>Plectina</taxon>
        <taxon>Plectoidea</taxon>
        <taxon>Plectidae</taxon>
        <taxon>Plectus</taxon>
    </lineage>
</organism>
<keyword evidence="1" id="KW-0863">Zinc-finger</keyword>
<dbReference type="GO" id="GO:0008270">
    <property type="term" value="F:zinc ion binding"/>
    <property type="evidence" value="ECO:0007669"/>
    <property type="project" value="UniProtKB-KW"/>
</dbReference>
<proteinExistence type="predicted"/>
<accession>A0A914X4D6</accession>
<evidence type="ECO:0000313" key="4">
    <source>
        <dbReference type="WBParaSite" id="PSAMB.scaffold643size44716.g7694.t1"/>
    </source>
</evidence>